<evidence type="ECO:0000256" key="4">
    <source>
        <dbReference type="ARBA" id="ARBA00023027"/>
    </source>
</evidence>
<dbReference type="EC" id="1.3.1.76" evidence="2"/>
<evidence type="ECO:0000256" key="2">
    <source>
        <dbReference type="ARBA" id="ARBA00012400"/>
    </source>
</evidence>
<dbReference type="InterPro" id="IPR028161">
    <property type="entry name" value="Met8-like"/>
</dbReference>
<keyword evidence="4" id="KW-0520">NAD</keyword>
<dbReference type="Gene3D" id="1.10.8.610">
    <property type="entry name" value="SirC, precorrin-2 dehydrogenase, C-terminal helical domain-like"/>
    <property type="match status" value="1"/>
</dbReference>
<dbReference type="PANTHER" id="PTHR35330">
    <property type="entry name" value="SIROHEME BIOSYNTHESIS PROTEIN MET8"/>
    <property type="match status" value="1"/>
</dbReference>
<dbReference type="SUPFAM" id="SSF51735">
    <property type="entry name" value="NAD(P)-binding Rossmann-fold domains"/>
    <property type="match status" value="1"/>
</dbReference>
<dbReference type="GO" id="GO:0043115">
    <property type="term" value="F:precorrin-2 dehydrogenase activity"/>
    <property type="evidence" value="ECO:0007669"/>
    <property type="project" value="UniProtKB-EC"/>
</dbReference>
<dbReference type="InterPro" id="IPR042518">
    <property type="entry name" value="SirC_C"/>
</dbReference>
<evidence type="ECO:0000256" key="3">
    <source>
        <dbReference type="ARBA" id="ARBA00023002"/>
    </source>
</evidence>
<reference evidence="8 9" key="1">
    <citation type="submission" date="2016-02" db="EMBL/GenBank/DDBJ databases">
        <title>Genome sequence of Moorella mulderi DSM 14980.</title>
        <authorList>
            <person name="Poehlein A."/>
            <person name="Daniel R."/>
        </authorList>
    </citation>
    <scope>NUCLEOTIDE SEQUENCE [LARGE SCALE GENOMIC DNA]</scope>
    <source>
        <strain evidence="8 9">DSM 14980</strain>
    </source>
</reference>
<evidence type="ECO:0000256" key="6">
    <source>
        <dbReference type="ARBA" id="ARBA00047561"/>
    </source>
</evidence>
<keyword evidence="3" id="KW-0560">Oxidoreductase</keyword>
<comment type="caution">
    <text evidence="8">The sequence shown here is derived from an EMBL/GenBank/DDBJ whole genome shotgun (WGS) entry which is preliminary data.</text>
</comment>
<gene>
    <name evidence="8" type="primary">cysG</name>
    <name evidence="8" type="ORF">MOMUL_09190</name>
</gene>
<dbReference type="Pfam" id="PF13241">
    <property type="entry name" value="NAD_binding_7"/>
    <property type="match status" value="1"/>
</dbReference>
<evidence type="ECO:0000313" key="8">
    <source>
        <dbReference type="EMBL" id="KYH33140.1"/>
    </source>
</evidence>
<evidence type="ECO:0000313" key="9">
    <source>
        <dbReference type="Proteomes" id="UP000075670"/>
    </source>
</evidence>
<evidence type="ECO:0000256" key="5">
    <source>
        <dbReference type="ARBA" id="ARBA00023244"/>
    </source>
</evidence>
<dbReference type="UniPathway" id="UPA00262">
    <property type="reaction ID" value="UER00222"/>
</dbReference>
<dbReference type="PANTHER" id="PTHR35330:SF1">
    <property type="entry name" value="SIROHEME BIOSYNTHESIS PROTEIN MET8"/>
    <property type="match status" value="1"/>
</dbReference>
<protein>
    <recommendedName>
        <fullName evidence="2">precorrin-2 dehydrogenase</fullName>
        <ecNumber evidence="2">1.3.1.76</ecNumber>
    </recommendedName>
</protein>
<dbReference type="GO" id="GO:0004325">
    <property type="term" value="F:ferrochelatase activity"/>
    <property type="evidence" value="ECO:0007669"/>
    <property type="project" value="InterPro"/>
</dbReference>
<dbReference type="Pfam" id="PF14824">
    <property type="entry name" value="Sirohm_synth_M"/>
    <property type="match status" value="1"/>
</dbReference>
<keyword evidence="9" id="KW-1185">Reference proteome</keyword>
<organism evidence="8 9">
    <name type="scientific">Moorella mulderi DSM 14980</name>
    <dbReference type="NCBI Taxonomy" id="1122241"/>
    <lineage>
        <taxon>Bacteria</taxon>
        <taxon>Bacillati</taxon>
        <taxon>Bacillota</taxon>
        <taxon>Clostridia</taxon>
        <taxon>Neomoorellales</taxon>
        <taxon>Neomoorellaceae</taxon>
        <taxon>Neomoorella</taxon>
    </lineage>
</organism>
<name>A0A151AZZ8_9FIRM</name>
<accession>A0A151AZZ8</accession>
<dbReference type="InterPro" id="IPR028281">
    <property type="entry name" value="Sirohaem_synthase_central"/>
</dbReference>
<dbReference type="PATRIC" id="fig|1122241.3.peg.968"/>
<comment type="catalytic activity">
    <reaction evidence="6">
        <text>precorrin-2 + NAD(+) = sirohydrochlorin + NADH + 2 H(+)</text>
        <dbReference type="Rhea" id="RHEA:15613"/>
        <dbReference type="ChEBI" id="CHEBI:15378"/>
        <dbReference type="ChEBI" id="CHEBI:57540"/>
        <dbReference type="ChEBI" id="CHEBI:57945"/>
        <dbReference type="ChEBI" id="CHEBI:58351"/>
        <dbReference type="ChEBI" id="CHEBI:58827"/>
        <dbReference type="EC" id="1.3.1.76"/>
    </reaction>
</comment>
<dbReference type="OrthoDB" id="9773765at2"/>
<dbReference type="NCBIfam" id="TIGR01470">
    <property type="entry name" value="cysG_Nterm"/>
    <property type="match status" value="1"/>
</dbReference>
<evidence type="ECO:0000259" key="7">
    <source>
        <dbReference type="Pfam" id="PF14824"/>
    </source>
</evidence>
<sequence length="214" mass="23769">MGFYSMAVELTDRPCLVVGGGQVGERKVLNLLEAGARVTLVSPEVTRVLADLALARQLVWWRREYQPGDITGMTLVFAVTGDAGLNTRVAADCHQAGIWVNVADAPEKCTFMVPSVVRRGDLQIAISTAGKSPALARQLRKQLEAEIGPEYGPWVDFLGELRPFLKKVWPHDQKRREELLRRLAGDEILFRLVARGKEDLAKERVKQCLSLPPV</sequence>
<keyword evidence="5" id="KW-0627">Porphyrin biosynthesis</keyword>
<dbReference type="Gene3D" id="3.40.50.720">
    <property type="entry name" value="NAD(P)-binding Rossmann-like Domain"/>
    <property type="match status" value="1"/>
</dbReference>
<feature type="domain" description="Siroheme synthase central" evidence="7">
    <location>
        <begin position="119"/>
        <end position="145"/>
    </location>
</feature>
<dbReference type="EMBL" id="LTBC01000002">
    <property type="protein sequence ID" value="KYH33140.1"/>
    <property type="molecule type" value="Genomic_DNA"/>
</dbReference>
<dbReference type="GO" id="GO:0019354">
    <property type="term" value="P:siroheme biosynthetic process"/>
    <property type="evidence" value="ECO:0007669"/>
    <property type="project" value="UniProtKB-UniPathway"/>
</dbReference>
<dbReference type="InterPro" id="IPR036291">
    <property type="entry name" value="NAD(P)-bd_dom_sf"/>
</dbReference>
<dbReference type="InterPro" id="IPR006367">
    <property type="entry name" value="Sirohaem_synthase_N"/>
</dbReference>
<dbReference type="SUPFAM" id="SSF75615">
    <property type="entry name" value="Siroheme synthase middle domains-like"/>
    <property type="match status" value="1"/>
</dbReference>
<dbReference type="Proteomes" id="UP000075670">
    <property type="component" value="Unassembled WGS sequence"/>
</dbReference>
<evidence type="ECO:0000256" key="1">
    <source>
        <dbReference type="ARBA" id="ARBA00005010"/>
    </source>
</evidence>
<proteinExistence type="predicted"/>
<dbReference type="AlphaFoldDB" id="A0A151AZZ8"/>
<comment type="pathway">
    <text evidence="1">Porphyrin-containing compound metabolism; siroheme biosynthesis; sirohydrochlorin from precorrin-2: step 1/1.</text>
</comment>